<evidence type="ECO:0000256" key="3">
    <source>
        <dbReference type="ARBA" id="ARBA00022714"/>
    </source>
</evidence>
<dbReference type="PANTHER" id="PTHR43112:SF9">
    <property type="entry name" value="FERREDOXIN C 1, CHLOROPLASTIC"/>
    <property type="match status" value="1"/>
</dbReference>
<reference evidence="11" key="1">
    <citation type="submission" date="2020-12" db="EMBL/GenBank/DDBJ databases">
        <authorList>
            <person name="Iha C."/>
        </authorList>
    </citation>
    <scope>NUCLEOTIDE SEQUENCE</scope>
</reference>
<dbReference type="SUPFAM" id="SSF54292">
    <property type="entry name" value="2Fe-2S ferredoxin-like"/>
    <property type="match status" value="1"/>
</dbReference>
<evidence type="ECO:0000256" key="7">
    <source>
        <dbReference type="ARBA" id="ARBA00023014"/>
    </source>
</evidence>
<evidence type="ECO:0000256" key="8">
    <source>
        <dbReference type="ARBA" id="ARBA00034078"/>
    </source>
</evidence>
<feature type="domain" description="2Fe-2S ferredoxin-type" evidence="10">
    <location>
        <begin position="43"/>
        <end position="132"/>
    </location>
</feature>
<keyword evidence="6" id="KW-0408">Iron</keyword>
<keyword evidence="2" id="KW-0813">Transport</keyword>
<evidence type="ECO:0000256" key="4">
    <source>
        <dbReference type="ARBA" id="ARBA00022723"/>
    </source>
</evidence>
<evidence type="ECO:0000256" key="2">
    <source>
        <dbReference type="ARBA" id="ARBA00022448"/>
    </source>
</evidence>
<comment type="caution">
    <text evidence="11">The sequence shown here is derived from an EMBL/GenBank/DDBJ whole genome shotgun (WGS) entry which is preliminary data.</text>
</comment>
<dbReference type="PANTHER" id="PTHR43112">
    <property type="entry name" value="FERREDOXIN"/>
    <property type="match status" value="1"/>
</dbReference>
<dbReference type="Gene3D" id="3.10.20.30">
    <property type="match status" value="1"/>
</dbReference>
<dbReference type="GO" id="GO:0009507">
    <property type="term" value="C:chloroplast"/>
    <property type="evidence" value="ECO:0007669"/>
    <property type="project" value="TreeGrafter"/>
</dbReference>
<keyword evidence="12" id="KW-1185">Reference proteome</keyword>
<dbReference type="InterPro" id="IPR012675">
    <property type="entry name" value="Beta-grasp_dom_sf"/>
</dbReference>
<evidence type="ECO:0000259" key="10">
    <source>
        <dbReference type="PROSITE" id="PS51085"/>
    </source>
</evidence>
<dbReference type="EMBL" id="CAJHUC010000379">
    <property type="protein sequence ID" value="CAD7695699.1"/>
    <property type="molecule type" value="Genomic_DNA"/>
</dbReference>
<name>A0A8S1IL81_9CHLO</name>
<keyword evidence="3" id="KW-0001">2Fe-2S</keyword>
<dbReference type="InterPro" id="IPR036010">
    <property type="entry name" value="2Fe-2S_ferredoxin-like_sf"/>
</dbReference>
<organism evidence="11 12">
    <name type="scientific">Ostreobium quekettii</name>
    <dbReference type="NCBI Taxonomy" id="121088"/>
    <lineage>
        <taxon>Eukaryota</taxon>
        <taxon>Viridiplantae</taxon>
        <taxon>Chlorophyta</taxon>
        <taxon>core chlorophytes</taxon>
        <taxon>Ulvophyceae</taxon>
        <taxon>TCBD clade</taxon>
        <taxon>Bryopsidales</taxon>
        <taxon>Ostreobineae</taxon>
        <taxon>Ostreobiaceae</taxon>
        <taxon>Ostreobium</taxon>
    </lineage>
</organism>
<accession>A0A8S1IL81</accession>
<keyword evidence="5" id="KW-0249">Electron transport</keyword>
<dbReference type="AlphaFoldDB" id="A0A8S1IL81"/>
<dbReference type="Proteomes" id="UP000708148">
    <property type="component" value="Unassembled WGS sequence"/>
</dbReference>
<evidence type="ECO:0000313" key="12">
    <source>
        <dbReference type="Proteomes" id="UP000708148"/>
    </source>
</evidence>
<dbReference type="InterPro" id="IPR001041">
    <property type="entry name" value="2Fe-2S_ferredoxin-type"/>
</dbReference>
<comment type="cofactor">
    <cofactor evidence="8">
        <name>[2Fe-2S] cluster</name>
        <dbReference type="ChEBI" id="CHEBI:190135"/>
    </cofactor>
</comment>
<evidence type="ECO:0000256" key="1">
    <source>
        <dbReference type="ARBA" id="ARBA00007874"/>
    </source>
</evidence>
<dbReference type="Pfam" id="PF00111">
    <property type="entry name" value="Fer2"/>
    <property type="match status" value="1"/>
</dbReference>
<feature type="region of interest" description="Disordered" evidence="9">
    <location>
        <begin position="1"/>
        <end position="22"/>
    </location>
</feature>
<gene>
    <name evidence="11" type="ORF">OSTQU699_LOCUS1060</name>
</gene>
<evidence type="ECO:0000256" key="9">
    <source>
        <dbReference type="SAM" id="MobiDB-lite"/>
    </source>
</evidence>
<keyword evidence="7" id="KW-0411">Iron-sulfur</keyword>
<proteinExistence type="inferred from homology"/>
<dbReference type="GO" id="GO:0046872">
    <property type="term" value="F:metal ion binding"/>
    <property type="evidence" value="ECO:0007669"/>
    <property type="project" value="UniProtKB-KW"/>
</dbReference>
<dbReference type="GO" id="GO:0051537">
    <property type="term" value="F:2 iron, 2 sulfur cluster binding"/>
    <property type="evidence" value="ECO:0007669"/>
    <property type="project" value="UniProtKB-KW"/>
</dbReference>
<dbReference type="CDD" id="cd00207">
    <property type="entry name" value="fer2"/>
    <property type="match status" value="1"/>
</dbReference>
<dbReference type="PROSITE" id="PS51085">
    <property type="entry name" value="2FE2S_FER_2"/>
    <property type="match status" value="1"/>
</dbReference>
<dbReference type="OrthoDB" id="1885901at2759"/>
<keyword evidence="4" id="KW-0479">Metal-binding</keyword>
<protein>
    <recommendedName>
        <fullName evidence="10">2Fe-2S ferredoxin-type domain-containing protein</fullName>
    </recommendedName>
</protein>
<comment type="similarity">
    <text evidence="1">Belongs to the 2Fe2S plant-type ferredoxin family.</text>
</comment>
<evidence type="ECO:0000256" key="5">
    <source>
        <dbReference type="ARBA" id="ARBA00022982"/>
    </source>
</evidence>
<evidence type="ECO:0000313" key="11">
    <source>
        <dbReference type="EMBL" id="CAD7695699.1"/>
    </source>
</evidence>
<sequence length="144" mass="15417">MASLLAPPLGASTAGRRPGQGGIQYRAPSAVAYGRPGRAVRAHKVEIEHEGRFHVIEVEEGATILETALDMGVELPHDCKMGVCMTCPAKLVEGEVDQSGAMMSEDVAEKGFALLCVAQPQTDCKIKTCSEDEYLDEQLVTSKQ</sequence>
<evidence type="ECO:0000256" key="6">
    <source>
        <dbReference type="ARBA" id="ARBA00023004"/>
    </source>
</evidence>